<sequence>MIRKNPESAEVVIRRFNRIVQVERLFSDARGKERRQKKVSRNLRRKKAVRRNKISRMEDYSNLG</sequence>
<evidence type="ECO:0000313" key="3">
    <source>
        <dbReference type="Proteomes" id="UP000230137"/>
    </source>
</evidence>
<proteinExistence type="predicted"/>
<feature type="region of interest" description="Disordered" evidence="1">
    <location>
        <begin position="30"/>
        <end position="64"/>
    </location>
</feature>
<accession>A0A2M7W4V3</accession>
<feature type="compositionally biased region" description="Basic residues" evidence="1">
    <location>
        <begin position="32"/>
        <end position="54"/>
    </location>
</feature>
<protein>
    <recommendedName>
        <fullName evidence="4">30S ribosomal protein S21</fullName>
    </recommendedName>
</protein>
<dbReference type="EMBL" id="PFQF01000005">
    <property type="protein sequence ID" value="PJA20949.1"/>
    <property type="molecule type" value="Genomic_DNA"/>
</dbReference>
<gene>
    <name evidence="2" type="ORF">COX60_00260</name>
</gene>
<organism evidence="2 3">
    <name type="scientific">Candidatus Berkelbacteria bacterium CG_4_10_14_0_2_um_filter_35_9_33_12</name>
    <dbReference type="NCBI Taxonomy" id="1974499"/>
    <lineage>
        <taxon>Bacteria</taxon>
        <taxon>Candidatus Berkelbacteria</taxon>
    </lineage>
</organism>
<dbReference type="AlphaFoldDB" id="A0A2M7W4V3"/>
<evidence type="ECO:0000313" key="2">
    <source>
        <dbReference type="EMBL" id="PJA20949.1"/>
    </source>
</evidence>
<evidence type="ECO:0000256" key="1">
    <source>
        <dbReference type="SAM" id="MobiDB-lite"/>
    </source>
</evidence>
<name>A0A2M7W4V3_9BACT</name>
<dbReference type="Proteomes" id="UP000230137">
    <property type="component" value="Unassembled WGS sequence"/>
</dbReference>
<feature type="compositionally biased region" description="Basic and acidic residues" evidence="1">
    <location>
        <begin position="55"/>
        <end position="64"/>
    </location>
</feature>
<evidence type="ECO:0008006" key="4">
    <source>
        <dbReference type="Google" id="ProtNLM"/>
    </source>
</evidence>
<reference evidence="3" key="1">
    <citation type="submission" date="2017-09" db="EMBL/GenBank/DDBJ databases">
        <title>Depth-based differentiation of microbial function through sediment-hosted aquifers and enrichment of novel symbionts in the deep terrestrial subsurface.</title>
        <authorList>
            <person name="Probst A.J."/>
            <person name="Ladd B."/>
            <person name="Jarett J.K."/>
            <person name="Geller-Mcgrath D.E."/>
            <person name="Sieber C.M.K."/>
            <person name="Emerson J.B."/>
            <person name="Anantharaman K."/>
            <person name="Thomas B.C."/>
            <person name="Malmstrom R."/>
            <person name="Stieglmeier M."/>
            <person name="Klingl A."/>
            <person name="Woyke T."/>
            <person name="Ryan C.M."/>
            <person name="Banfield J.F."/>
        </authorList>
    </citation>
    <scope>NUCLEOTIDE SEQUENCE [LARGE SCALE GENOMIC DNA]</scope>
</reference>
<comment type="caution">
    <text evidence="2">The sequence shown here is derived from an EMBL/GenBank/DDBJ whole genome shotgun (WGS) entry which is preliminary data.</text>
</comment>